<reference evidence="1 2" key="1">
    <citation type="submission" date="2019-02" db="EMBL/GenBank/DDBJ databases">
        <title>Deep-cultivation of Planctomycetes and their phenomic and genomic characterization uncovers novel biology.</title>
        <authorList>
            <person name="Wiegand S."/>
            <person name="Jogler M."/>
            <person name="Boedeker C."/>
            <person name="Pinto D."/>
            <person name="Vollmers J."/>
            <person name="Rivas-Marin E."/>
            <person name="Kohn T."/>
            <person name="Peeters S.H."/>
            <person name="Heuer A."/>
            <person name="Rast P."/>
            <person name="Oberbeckmann S."/>
            <person name="Bunk B."/>
            <person name="Jeske O."/>
            <person name="Meyerdierks A."/>
            <person name="Storesund J.E."/>
            <person name="Kallscheuer N."/>
            <person name="Luecker S."/>
            <person name="Lage O.M."/>
            <person name="Pohl T."/>
            <person name="Merkel B.J."/>
            <person name="Hornburger P."/>
            <person name="Mueller R.-W."/>
            <person name="Bruemmer F."/>
            <person name="Labrenz M."/>
            <person name="Spormann A.M."/>
            <person name="Op den Camp H."/>
            <person name="Overmann J."/>
            <person name="Amann R."/>
            <person name="Jetten M.S.M."/>
            <person name="Mascher T."/>
            <person name="Medema M.H."/>
            <person name="Devos D.P."/>
            <person name="Kaster A.-K."/>
            <person name="Ovreas L."/>
            <person name="Rohde M."/>
            <person name="Galperin M.Y."/>
            <person name="Jogler C."/>
        </authorList>
    </citation>
    <scope>NUCLEOTIDE SEQUENCE [LARGE SCALE GENOMIC DNA]</scope>
    <source>
        <strain evidence="1 2">KS4</strain>
    </source>
</reference>
<dbReference type="KEGG" id="pcor:KS4_21810"/>
<accession>A0A517YV57</accession>
<gene>
    <name evidence="1" type="ORF">KS4_21810</name>
</gene>
<dbReference type="EMBL" id="CP036425">
    <property type="protein sequence ID" value="QDU34119.1"/>
    <property type="molecule type" value="Genomic_DNA"/>
</dbReference>
<organism evidence="1 2">
    <name type="scientific">Poriferisphaera corsica</name>
    <dbReference type="NCBI Taxonomy" id="2528020"/>
    <lineage>
        <taxon>Bacteria</taxon>
        <taxon>Pseudomonadati</taxon>
        <taxon>Planctomycetota</taxon>
        <taxon>Phycisphaerae</taxon>
        <taxon>Phycisphaerales</taxon>
        <taxon>Phycisphaeraceae</taxon>
        <taxon>Poriferisphaera</taxon>
    </lineage>
</organism>
<evidence type="ECO:0000313" key="1">
    <source>
        <dbReference type="EMBL" id="QDU34119.1"/>
    </source>
</evidence>
<sequence length="71" mass="8077">MLLKYKLALIPCMIAATTLIIGCGQSHRTSVLIEPTYSFVKEGIQLVDRSDTRNMQHVRFAKKDHDEQSND</sequence>
<dbReference type="RefSeq" id="WP_145077705.1">
    <property type="nucleotide sequence ID" value="NZ_CP036425.1"/>
</dbReference>
<proteinExistence type="predicted"/>
<keyword evidence="2" id="KW-1185">Reference proteome</keyword>
<dbReference type="AlphaFoldDB" id="A0A517YV57"/>
<dbReference type="Proteomes" id="UP000317369">
    <property type="component" value="Chromosome"/>
</dbReference>
<protein>
    <submittedName>
        <fullName evidence="1">Uncharacterized protein</fullName>
    </submittedName>
</protein>
<dbReference type="PROSITE" id="PS51257">
    <property type="entry name" value="PROKAR_LIPOPROTEIN"/>
    <property type="match status" value="1"/>
</dbReference>
<name>A0A517YV57_9BACT</name>
<evidence type="ECO:0000313" key="2">
    <source>
        <dbReference type="Proteomes" id="UP000317369"/>
    </source>
</evidence>